<dbReference type="Proteomes" id="UP000318141">
    <property type="component" value="Unassembled WGS sequence"/>
</dbReference>
<dbReference type="PANTHER" id="PTHR46427">
    <property type="entry name" value="ANKYRIN REPEAT AND LEM DOMAIN-CONTAINING PROTEIN 1"/>
    <property type="match status" value="1"/>
</dbReference>
<dbReference type="EMBL" id="VLJN01000065">
    <property type="protein sequence ID" value="TWG79244.1"/>
    <property type="molecule type" value="Genomic_DNA"/>
</dbReference>
<dbReference type="AlphaFoldDB" id="A0A562B2E4"/>
<evidence type="ECO:0000313" key="3">
    <source>
        <dbReference type="EMBL" id="TWG79244.1"/>
    </source>
</evidence>
<protein>
    <submittedName>
        <fullName evidence="3">Ankyrin repeat protein</fullName>
    </submittedName>
</protein>
<dbReference type="GO" id="GO:0005737">
    <property type="term" value="C:cytoplasm"/>
    <property type="evidence" value="ECO:0007669"/>
    <property type="project" value="TreeGrafter"/>
</dbReference>
<accession>A0A562B2E4</accession>
<organism evidence="3 4">
    <name type="scientific">Cupriavidus gilardii J11</name>
    <dbReference type="NCBI Taxonomy" id="936133"/>
    <lineage>
        <taxon>Bacteria</taxon>
        <taxon>Pseudomonadati</taxon>
        <taxon>Pseudomonadota</taxon>
        <taxon>Betaproteobacteria</taxon>
        <taxon>Burkholderiales</taxon>
        <taxon>Burkholderiaceae</taxon>
        <taxon>Cupriavidus</taxon>
    </lineage>
</organism>
<dbReference type="PROSITE" id="PS50088">
    <property type="entry name" value="ANK_REPEAT"/>
    <property type="match status" value="1"/>
</dbReference>
<evidence type="ECO:0000256" key="1">
    <source>
        <dbReference type="PROSITE-ProRule" id="PRU00023"/>
    </source>
</evidence>
<dbReference type="Pfam" id="PF13857">
    <property type="entry name" value="Ank_5"/>
    <property type="match status" value="1"/>
</dbReference>
<keyword evidence="4" id="KW-1185">Reference proteome</keyword>
<dbReference type="GO" id="GO:0000724">
    <property type="term" value="P:double-strand break repair via homologous recombination"/>
    <property type="evidence" value="ECO:0007669"/>
    <property type="project" value="TreeGrafter"/>
</dbReference>
<gene>
    <name evidence="3" type="ORF">L602_000700000600</name>
</gene>
<sequence>MQPLHSITTARSGAVSSAHPEQTSPADALITAVETHDIERVRALARQFPQALREADARDGGLVHRAIRSGTGTSAAMLTTLLAAGADPNRRDAEGYTPLHRASQASHVPWVAAILDRDPDPNLLTPEGRHAIELSNSKECQRLIQETAALGRQMVSLRRHRGPIGFLVWAVDEARRSGYCNLL</sequence>
<dbReference type="InterPro" id="IPR036770">
    <property type="entry name" value="Ankyrin_rpt-contain_sf"/>
</dbReference>
<dbReference type="Gene3D" id="1.25.40.20">
    <property type="entry name" value="Ankyrin repeat-containing domain"/>
    <property type="match status" value="1"/>
</dbReference>
<evidence type="ECO:0000313" key="4">
    <source>
        <dbReference type="Proteomes" id="UP000318141"/>
    </source>
</evidence>
<dbReference type="InterPro" id="IPR034998">
    <property type="entry name" value="ANKLE1"/>
</dbReference>
<dbReference type="PANTHER" id="PTHR46427:SF1">
    <property type="entry name" value="ANKYRIN REPEAT AND LEM DOMAIN-CONTAINING PROTEIN 1"/>
    <property type="match status" value="1"/>
</dbReference>
<feature type="repeat" description="ANK" evidence="1">
    <location>
        <begin position="94"/>
        <end position="126"/>
    </location>
</feature>
<dbReference type="OrthoDB" id="6571369at2"/>
<dbReference type="InterPro" id="IPR002110">
    <property type="entry name" value="Ankyrin_rpt"/>
</dbReference>
<dbReference type="SUPFAM" id="SSF48403">
    <property type="entry name" value="Ankyrin repeat"/>
    <property type="match status" value="1"/>
</dbReference>
<dbReference type="GO" id="GO:0004520">
    <property type="term" value="F:DNA endonuclease activity"/>
    <property type="evidence" value="ECO:0007669"/>
    <property type="project" value="TreeGrafter"/>
</dbReference>
<keyword evidence="1" id="KW-0040">ANK repeat</keyword>
<feature type="region of interest" description="Disordered" evidence="2">
    <location>
        <begin position="1"/>
        <end position="25"/>
    </location>
</feature>
<evidence type="ECO:0000256" key="2">
    <source>
        <dbReference type="SAM" id="MobiDB-lite"/>
    </source>
</evidence>
<reference evidence="3 4" key="1">
    <citation type="submission" date="2019-07" db="EMBL/GenBank/DDBJ databases">
        <title>Genome sequencing of lignin-degrading bacterial isolates.</title>
        <authorList>
            <person name="Gladden J."/>
        </authorList>
    </citation>
    <scope>NUCLEOTIDE SEQUENCE [LARGE SCALE GENOMIC DNA]</scope>
    <source>
        <strain evidence="3 4">J11</strain>
    </source>
</reference>
<name>A0A562B2E4_9BURK</name>
<proteinExistence type="predicted"/>
<comment type="caution">
    <text evidence="3">The sequence shown here is derived from an EMBL/GenBank/DDBJ whole genome shotgun (WGS) entry which is preliminary data.</text>
</comment>